<keyword evidence="1" id="KW-0812">Transmembrane</keyword>
<dbReference type="Gramene" id="PHT70767">
    <property type="protein sequence ID" value="PHT70767"/>
    <property type="gene ID" value="T459_25871"/>
</dbReference>
<evidence type="ECO:0000313" key="3">
    <source>
        <dbReference type="Proteomes" id="UP000222542"/>
    </source>
</evidence>
<comment type="caution">
    <text evidence="2">The sequence shown here is derived from an EMBL/GenBank/DDBJ whole genome shotgun (WGS) entry which is preliminary data.</text>
</comment>
<proteinExistence type="predicted"/>
<keyword evidence="1" id="KW-1133">Transmembrane helix</keyword>
<organism evidence="2 3">
    <name type="scientific">Capsicum annuum</name>
    <name type="common">Capsicum pepper</name>
    <dbReference type="NCBI Taxonomy" id="4072"/>
    <lineage>
        <taxon>Eukaryota</taxon>
        <taxon>Viridiplantae</taxon>
        <taxon>Streptophyta</taxon>
        <taxon>Embryophyta</taxon>
        <taxon>Tracheophyta</taxon>
        <taxon>Spermatophyta</taxon>
        <taxon>Magnoliopsida</taxon>
        <taxon>eudicotyledons</taxon>
        <taxon>Gunneridae</taxon>
        <taxon>Pentapetalae</taxon>
        <taxon>asterids</taxon>
        <taxon>lamiids</taxon>
        <taxon>Solanales</taxon>
        <taxon>Solanaceae</taxon>
        <taxon>Solanoideae</taxon>
        <taxon>Capsiceae</taxon>
        <taxon>Capsicum</taxon>
    </lineage>
</organism>
<reference evidence="2 3" key="1">
    <citation type="journal article" date="2014" name="Nat. Genet.">
        <title>Genome sequence of the hot pepper provides insights into the evolution of pungency in Capsicum species.</title>
        <authorList>
            <person name="Kim S."/>
            <person name="Park M."/>
            <person name="Yeom S.I."/>
            <person name="Kim Y.M."/>
            <person name="Lee J.M."/>
            <person name="Lee H.A."/>
            <person name="Seo E."/>
            <person name="Choi J."/>
            <person name="Cheong K."/>
            <person name="Kim K.T."/>
            <person name="Jung K."/>
            <person name="Lee G.W."/>
            <person name="Oh S.K."/>
            <person name="Bae C."/>
            <person name="Kim S.B."/>
            <person name="Lee H.Y."/>
            <person name="Kim S.Y."/>
            <person name="Kim M.S."/>
            <person name="Kang B.C."/>
            <person name="Jo Y.D."/>
            <person name="Yang H.B."/>
            <person name="Jeong H.J."/>
            <person name="Kang W.H."/>
            <person name="Kwon J.K."/>
            <person name="Shin C."/>
            <person name="Lim J.Y."/>
            <person name="Park J.H."/>
            <person name="Huh J.H."/>
            <person name="Kim J.S."/>
            <person name="Kim B.D."/>
            <person name="Cohen O."/>
            <person name="Paran I."/>
            <person name="Suh M.C."/>
            <person name="Lee S.B."/>
            <person name="Kim Y.K."/>
            <person name="Shin Y."/>
            <person name="Noh S.J."/>
            <person name="Park J."/>
            <person name="Seo Y.S."/>
            <person name="Kwon S.Y."/>
            <person name="Kim H.A."/>
            <person name="Park J.M."/>
            <person name="Kim H.J."/>
            <person name="Choi S.B."/>
            <person name="Bosland P.W."/>
            <person name="Reeves G."/>
            <person name="Jo S.H."/>
            <person name="Lee B.W."/>
            <person name="Cho H.T."/>
            <person name="Choi H.S."/>
            <person name="Lee M.S."/>
            <person name="Yu Y."/>
            <person name="Do Choi Y."/>
            <person name="Park B.S."/>
            <person name="van Deynze A."/>
            <person name="Ashrafi H."/>
            <person name="Hill T."/>
            <person name="Kim W.T."/>
            <person name="Pai H.S."/>
            <person name="Ahn H.K."/>
            <person name="Yeam I."/>
            <person name="Giovannoni J.J."/>
            <person name="Rose J.K."/>
            <person name="Sorensen I."/>
            <person name="Lee S.J."/>
            <person name="Kim R.W."/>
            <person name="Choi I.Y."/>
            <person name="Choi B.S."/>
            <person name="Lim J.S."/>
            <person name="Lee Y.H."/>
            <person name="Choi D."/>
        </authorList>
    </citation>
    <scope>NUCLEOTIDE SEQUENCE [LARGE SCALE GENOMIC DNA]</scope>
    <source>
        <strain evidence="3">cv. CM334</strain>
    </source>
</reference>
<dbReference type="EMBL" id="AYRZ02000010">
    <property type="protein sequence ID" value="PHT70767.1"/>
    <property type="molecule type" value="Genomic_DNA"/>
</dbReference>
<evidence type="ECO:0000313" key="2">
    <source>
        <dbReference type="EMBL" id="PHT70767.1"/>
    </source>
</evidence>
<name>A0A2G2YLZ5_CAPAN</name>
<dbReference type="Proteomes" id="UP000222542">
    <property type="component" value="Unassembled WGS sequence"/>
</dbReference>
<sequence length="154" mass="17615">MVVPIVIKDAFPKAREFLLKLFDFEFKFYVLIPYNIFTIMLLIRTSLGEDLYRMLTAKSTSAEEIFSSLNLTYETNALEAGQIKFMAGLPEGILNIIFGFDTTAGAPLWSHMDMDKVPMSLGTLKAEQIENTSEVKEKIVQTVMPRAYHKYKSW</sequence>
<dbReference type="AlphaFoldDB" id="A0A2G2YLZ5"/>
<feature type="transmembrane region" description="Helical" evidence="1">
    <location>
        <begin position="26"/>
        <end position="43"/>
    </location>
</feature>
<dbReference type="Gene3D" id="1.20.58.1310">
    <property type="entry name" value="PRONE domain, subdomain 2"/>
    <property type="match status" value="1"/>
</dbReference>
<dbReference type="SMR" id="A0A2G2YLZ5"/>
<reference evidence="2 3" key="2">
    <citation type="journal article" date="2017" name="Genome Biol.">
        <title>New reference genome sequences of hot pepper reveal the massive evolution of plant disease-resistance genes by retroduplication.</title>
        <authorList>
            <person name="Kim S."/>
            <person name="Park J."/>
            <person name="Yeom S.I."/>
            <person name="Kim Y.M."/>
            <person name="Seo E."/>
            <person name="Kim K.T."/>
            <person name="Kim M.S."/>
            <person name="Lee J.M."/>
            <person name="Cheong K."/>
            <person name="Shin H.S."/>
            <person name="Kim S.B."/>
            <person name="Han K."/>
            <person name="Lee J."/>
            <person name="Park M."/>
            <person name="Lee H.A."/>
            <person name="Lee H.Y."/>
            <person name="Lee Y."/>
            <person name="Oh S."/>
            <person name="Lee J.H."/>
            <person name="Choi E."/>
            <person name="Choi E."/>
            <person name="Lee S.E."/>
            <person name="Jeon J."/>
            <person name="Kim H."/>
            <person name="Choi G."/>
            <person name="Song H."/>
            <person name="Lee J."/>
            <person name="Lee S.C."/>
            <person name="Kwon J.K."/>
            <person name="Lee H.Y."/>
            <person name="Koo N."/>
            <person name="Hong Y."/>
            <person name="Kim R.W."/>
            <person name="Kang W.H."/>
            <person name="Huh J.H."/>
            <person name="Kang B.C."/>
            <person name="Yang T.J."/>
            <person name="Lee Y.H."/>
            <person name="Bennetzen J.L."/>
            <person name="Choi D."/>
        </authorList>
    </citation>
    <scope>NUCLEOTIDE SEQUENCE [LARGE SCALE GENOMIC DNA]</scope>
    <source>
        <strain evidence="3">cv. CM334</strain>
    </source>
</reference>
<evidence type="ECO:0000256" key="1">
    <source>
        <dbReference type="SAM" id="Phobius"/>
    </source>
</evidence>
<gene>
    <name evidence="2" type="ORF">T459_25871</name>
</gene>
<protein>
    <submittedName>
        <fullName evidence="2">Uncharacterized protein</fullName>
    </submittedName>
</protein>
<dbReference type="STRING" id="4072.A0A2G2YLZ5"/>
<keyword evidence="1" id="KW-0472">Membrane</keyword>
<accession>A0A2G2YLZ5</accession>
<keyword evidence="3" id="KW-1185">Reference proteome</keyword>